<sequence>MCWLNINFLIEIENKFTPGSSHFTRKRQRVPRYSTTHPPPLYFGVRAKHSTLEKELKGSGRASARWGTSGTIRLLCARAHTTRRCYRKSLIDGTGTYRHLKWSTHRDMHLKEPELLHKKCIKCINSAECFHSTEARVDFRSVALWVAIPQFPQSPLPIGILG</sequence>
<keyword evidence="2" id="KW-1185">Reference proteome</keyword>
<dbReference type="AlphaFoldDB" id="M7AQP7"/>
<dbReference type="EMBL" id="KB575332">
    <property type="protein sequence ID" value="EMP26929.1"/>
    <property type="molecule type" value="Genomic_DNA"/>
</dbReference>
<evidence type="ECO:0000313" key="1">
    <source>
        <dbReference type="EMBL" id="EMP26929.1"/>
    </source>
</evidence>
<organism evidence="1 2">
    <name type="scientific">Chelonia mydas</name>
    <name type="common">Green sea-turtle</name>
    <name type="synonym">Chelonia agassizi</name>
    <dbReference type="NCBI Taxonomy" id="8469"/>
    <lineage>
        <taxon>Eukaryota</taxon>
        <taxon>Metazoa</taxon>
        <taxon>Chordata</taxon>
        <taxon>Craniata</taxon>
        <taxon>Vertebrata</taxon>
        <taxon>Euteleostomi</taxon>
        <taxon>Archelosauria</taxon>
        <taxon>Testudinata</taxon>
        <taxon>Testudines</taxon>
        <taxon>Cryptodira</taxon>
        <taxon>Durocryptodira</taxon>
        <taxon>Americhelydia</taxon>
        <taxon>Chelonioidea</taxon>
        <taxon>Cheloniidae</taxon>
        <taxon>Chelonia</taxon>
    </lineage>
</organism>
<proteinExistence type="predicted"/>
<name>M7AQP7_CHEMY</name>
<gene>
    <name evidence="1" type="ORF">UY3_16006</name>
</gene>
<evidence type="ECO:0000313" key="2">
    <source>
        <dbReference type="Proteomes" id="UP000031443"/>
    </source>
</evidence>
<accession>M7AQP7</accession>
<reference evidence="2" key="1">
    <citation type="journal article" date="2013" name="Nat. Genet.">
        <title>The draft genomes of soft-shell turtle and green sea turtle yield insights into the development and evolution of the turtle-specific body plan.</title>
        <authorList>
            <person name="Wang Z."/>
            <person name="Pascual-Anaya J."/>
            <person name="Zadissa A."/>
            <person name="Li W."/>
            <person name="Niimura Y."/>
            <person name="Huang Z."/>
            <person name="Li C."/>
            <person name="White S."/>
            <person name="Xiong Z."/>
            <person name="Fang D."/>
            <person name="Wang B."/>
            <person name="Ming Y."/>
            <person name="Chen Y."/>
            <person name="Zheng Y."/>
            <person name="Kuraku S."/>
            <person name="Pignatelli M."/>
            <person name="Herrero J."/>
            <person name="Beal K."/>
            <person name="Nozawa M."/>
            <person name="Li Q."/>
            <person name="Wang J."/>
            <person name="Zhang H."/>
            <person name="Yu L."/>
            <person name="Shigenobu S."/>
            <person name="Wang J."/>
            <person name="Liu J."/>
            <person name="Flicek P."/>
            <person name="Searle S."/>
            <person name="Wang J."/>
            <person name="Kuratani S."/>
            <person name="Yin Y."/>
            <person name="Aken B."/>
            <person name="Zhang G."/>
            <person name="Irie N."/>
        </authorList>
    </citation>
    <scope>NUCLEOTIDE SEQUENCE [LARGE SCALE GENOMIC DNA]</scope>
</reference>
<dbReference type="Proteomes" id="UP000031443">
    <property type="component" value="Unassembled WGS sequence"/>
</dbReference>
<protein>
    <submittedName>
        <fullName evidence="1">Uncharacterized protein</fullName>
    </submittedName>
</protein>